<name>A0A256VHL7_LIMRT</name>
<dbReference type="EMBL" id="NGQC01000040">
    <property type="protein sequence ID" value="OYT03051.1"/>
    <property type="molecule type" value="Genomic_DNA"/>
</dbReference>
<dbReference type="AlphaFoldDB" id="A0A256VHL7"/>
<comment type="caution">
    <text evidence="1">The sequence shown here is derived from an EMBL/GenBank/DDBJ whole genome shotgun (WGS) entry which is preliminary data.</text>
</comment>
<protein>
    <submittedName>
        <fullName evidence="1">Uncharacterized protein</fullName>
    </submittedName>
</protein>
<evidence type="ECO:0000313" key="2">
    <source>
        <dbReference type="Proteomes" id="UP000216122"/>
    </source>
</evidence>
<gene>
    <name evidence="1" type="ORF">CBG21_06770</name>
</gene>
<organism evidence="1 2">
    <name type="scientific">Limosilactobacillus reuteri</name>
    <name type="common">Lactobacillus reuteri</name>
    <dbReference type="NCBI Taxonomy" id="1598"/>
    <lineage>
        <taxon>Bacteria</taxon>
        <taxon>Bacillati</taxon>
        <taxon>Bacillota</taxon>
        <taxon>Bacilli</taxon>
        <taxon>Lactobacillales</taxon>
        <taxon>Lactobacillaceae</taxon>
        <taxon>Limosilactobacillus</taxon>
    </lineage>
</organism>
<evidence type="ECO:0000313" key="1">
    <source>
        <dbReference type="EMBL" id="OYT03051.1"/>
    </source>
</evidence>
<proteinExistence type="predicted"/>
<reference evidence="1 2" key="2">
    <citation type="submission" date="2017-09" db="EMBL/GenBank/DDBJ databases">
        <title>Tripartite evolution among Lactobacillus johnsonii, Lactobacillus taiwanensis, Lactobacillus reuteri and their rodent host.</title>
        <authorList>
            <person name="Wang T."/>
            <person name="Knowles S."/>
            <person name="Cheng C."/>
        </authorList>
    </citation>
    <scope>NUCLEOTIDE SEQUENCE [LARGE SCALE GENOMIC DNA]</scope>
    <source>
        <strain evidence="1 2">103v</strain>
    </source>
</reference>
<reference evidence="2" key="1">
    <citation type="submission" date="2017-05" db="EMBL/GenBank/DDBJ databases">
        <authorList>
            <person name="Lin X.B."/>
            <person name="Stothard P."/>
            <person name="Tasseva G."/>
            <person name="Walter J."/>
        </authorList>
    </citation>
    <scope>NUCLEOTIDE SEQUENCE [LARGE SCALE GENOMIC DNA]</scope>
    <source>
        <strain evidence="2">103v</strain>
    </source>
</reference>
<dbReference type="Proteomes" id="UP000216122">
    <property type="component" value="Unassembled WGS sequence"/>
</dbReference>
<sequence>MAVVMSHTSMKYKFKTVFKFAMMKLDKKLKIKSAKISFLRIYIYRGGDLRDEDLFVHRLLSPLVAVFVCNHFPNGSCDMSQVAFITR</sequence>
<accession>A0A256VHL7</accession>